<reference evidence="1" key="1">
    <citation type="submission" date="2024-06" db="EMBL/GenBank/DDBJ databases">
        <authorList>
            <person name="Li T."/>
            <person name="Gao R."/>
        </authorList>
    </citation>
    <scope>NUCLEOTIDE SEQUENCE</scope>
    <source>
        <strain evidence="1">ZPR3</strain>
        <plasmid evidence="1">unnamed4</plasmid>
    </source>
</reference>
<proteinExistence type="predicted"/>
<protein>
    <submittedName>
        <fullName evidence="1">Uncharacterized protein</fullName>
    </submittedName>
</protein>
<dbReference type="RefSeq" id="WP_349963157.1">
    <property type="nucleotide sequence ID" value="NZ_CP157964.1"/>
</dbReference>
<evidence type="ECO:0000313" key="1">
    <source>
        <dbReference type="EMBL" id="XBT97898.1"/>
    </source>
</evidence>
<geneLocation type="plasmid" evidence="1">
    <name>unnamed4</name>
</geneLocation>
<organism evidence="1">
    <name type="scientific">Rhizobium sp. ZPR3</name>
    <dbReference type="NCBI Taxonomy" id="3158967"/>
    <lineage>
        <taxon>Bacteria</taxon>
        <taxon>Pseudomonadati</taxon>
        <taxon>Pseudomonadota</taxon>
        <taxon>Alphaproteobacteria</taxon>
        <taxon>Hyphomicrobiales</taxon>
        <taxon>Rhizobiaceae</taxon>
        <taxon>Rhizobium/Agrobacterium group</taxon>
        <taxon>Rhizobium</taxon>
    </lineage>
</organism>
<dbReference type="EMBL" id="CP157964">
    <property type="protein sequence ID" value="XBT97898.1"/>
    <property type="molecule type" value="Genomic_DNA"/>
</dbReference>
<sequence length="380" mass="42911">MPTTAFSTYFARELDVEQLSWLLHGNPAPDRDRTALDLSQWAEWIRNDIRCSSCGKSGAQVVRPSKVRGGQALLRQAHFRFVDQQGGDAHHPFCEFSGKDDRAVGQPDTLLNFGSEKSAETRAVRVLVCKGIESGIFDQATIRAMRQWFFDLKSASRFTVEVSPEMLAWAHSLRRHPSYRRWTFHPAQAEMPAFDWAAAAKFRFTEENLELIEFAQNVRHHESDWKRSELLAAKHFGQEVFNVLALQRYYEDTLALCAFVAKNSGLTFGKTDPDHYRFVGAPVPFLALCALVLFASGWEMNVAIGKFAALLAAKEPTDLALGNVIGLNPFHDYAAWRLVMHASEVAAKSARGIDYQGQLASIESKLRQEHADWRSRETTF</sequence>
<keyword evidence="1" id="KW-0614">Plasmid</keyword>
<name>A0AAU7S646_9HYPH</name>
<accession>A0AAU7S646</accession>
<gene>
    <name evidence="1" type="ORF">ABM479_34945</name>
</gene>
<dbReference type="AlphaFoldDB" id="A0AAU7S646"/>